<name>A0A1Y2AMA1_9TREE</name>
<sequence>MSMCSTTVPPPRHYMNYENDSLDPLPLTPSTLVQLPHYSPLYEASCYPEAYIDLDSEQDPQYGYESDCDCDQPESHYRGGGPPRVDLPSSYIFPSSTIPSPCQSLVHQSSLVPPLGHSHNHSPHPLTPPLLHDDRPIPVQSRMNPIDMNMAVPGTMAASPGINTPLAQYAASMVAWLWYGNHSPSNLQDATFGASSPRMTSTPDPFLAAPINHDQVVPSPYFLDFVSRMLRLTQVSHSVTLIALLYIYRLKARKPMVPQSGSEMRPFVASLILGNKYLDDNTYTNKTWAELAGIPQGDVNKMEQEFLIGMNYDLSVSVNEYRVWLGMLDGFIAARQRDALGRHWYHSRSPFVFPQTIDPVGMTYRARSASPPSASTAVQPYIYPPSPPHARKRSAVDAFAYEIPSVTPTTIYEQLRFPTRKAQFQRIYAPPPSVASVASVASVVSAPQLHPESSQSSLGRSGSLNRQIARLPGDHTFRRGSVGNVASEENESPLVSDYQQHQQSAPIEWTGPSELIRPYERPPQGLPVQHGDMAFYAAAADPHPGPDGAPRKGILRQQPAFPPYATQLHPTYGYLVPGQPFPENMGGMGYDHSPMPYTSASFQVQPELGQFANAGPPGWVYHARPPQRPASNTATQRWSMGSDEGLQDLHAAQLAMMGDAWRTRSAWNSPMTGNGTTSYFDANYSTDST</sequence>
<gene>
    <name evidence="2" type="ORF">BCR39DRAFT_507752</name>
</gene>
<dbReference type="STRING" id="71784.A0A1Y2AMA1"/>
<dbReference type="EMBL" id="MCFC01000077">
    <property type="protein sequence ID" value="ORY23612.1"/>
    <property type="molecule type" value="Genomic_DNA"/>
</dbReference>
<dbReference type="InParanoid" id="A0A1Y2AMA1"/>
<dbReference type="GO" id="GO:0016538">
    <property type="term" value="F:cyclin-dependent protein serine/threonine kinase regulator activity"/>
    <property type="evidence" value="ECO:0007669"/>
    <property type="project" value="TreeGrafter"/>
</dbReference>
<protein>
    <recommendedName>
        <fullName evidence="4">Cyclin-domain-containing protein</fullName>
    </recommendedName>
</protein>
<feature type="region of interest" description="Disordered" evidence="1">
    <location>
        <begin position="62"/>
        <end position="83"/>
    </location>
</feature>
<evidence type="ECO:0008006" key="4">
    <source>
        <dbReference type="Google" id="ProtNLM"/>
    </source>
</evidence>
<dbReference type="PANTHER" id="PTHR15615:SF27">
    <property type="entry name" value="PHO85 CYCLIN CLG1"/>
    <property type="match status" value="1"/>
</dbReference>
<dbReference type="PANTHER" id="PTHR15615">
    <property type="match status" value="1"/>
</dbReference>
<accession>A0A1Y2AMA1</accession>
<evidence type="ECO:0000313" key="3">
    <source>
        <dbReference type="Proteomes" id="UP000193986"/>
    </source>
</evidence>
<dbReference type="InterPro" id="IPR013922">
    <property type="entry name" value="Cyclin_PHO80-like"/>
</dbReference>
<evidence type="ECO:0000313" key="2">
    <source>
        <dbReference type="EMBL" id="ORY23612.1"/>
    </source>
</evidence>
<keyword evidence="3" id="KW-1185">Reference proteome</keyword>
<dbReference type="CDD" id="cd20557">
    <property type="entry name" value="CYCLIN_ScPCL1-like"/>
    <property type="match status" value="1"/>
</dbReference>
<reference evidence="2 3" key="1">
    <citation type="submission" date="2016-07" db="EMBL/GenBank/DDBJ databases">
        <title>Pervasive Adenine N6-methylation of Active Genes in Fungi.</title>
        <authorList>
            <consortium name="DOE Joint Genome Institute"/>
            <person name="Mondo S.J."/>
            <person name="Dannebaum R.O."/>
            <person name="Kuo R.C."/>
            <person name="Labutti K."/>
            <person name="Haridas S."/>
            <person name="Kuo A."/>
            <person name="Salamov A."/>
            <person name="Ahrendt S.R."/>
            <person name="Lipzen A."/>
            <person name="Sullivan W."/>
            <person name="Andreopoulos W.B."/>
            <person name="Clum A."/>
            <person name="Lindquist E."/>
            <person name="Daum C."/>
            <person name="Ramamoorthy G.K."/>
            <person name="Gryganskyi A."/>
            <person name="Culley D."/>
            <person name="Magnuson J.K."/>
            <person name="James T.Y."/>
            <person name="O'Malley M.A."/>
            <person name="Stajich J.E."/>
            <person name="Spatafora J.W."/>
            <person name="Visel A."/>
            <person name="Grigoriev I.V."/>
        </authorList>
    </citation>
    <scope>NUCLEOTIDE SEQUENCE [LARGE SCALE GENOMIC DNA]</scope>
    <source>
        <strain evidence="2 3">68-887.2</strain>
    </source>
</reference>
<dbReference type="Proteomes" id="UP000193986">
    <property type="component" value="Unassembled WGS sequence"/>
</dbReference>
<dbReference type="OrthoDB" id="244495at2759"/>
<dbReference type="Gene3D" id="1.10.472.10">
    <property type="entry name" value="Cyclin-like"/>
    <property type="match status" value="1"/>
</dbReference>
<organism evidence="2 3">
    <name type="scientific">Naematelia encephala</name>
    <dbReference type="NCBI Taxonomy" id="71784"/>
    <lineage>
        <taxon>Eukaryota</taxon>
        <taxon>Fungi</taxon>
        <taxon>Dikarya</taxon>
        <taxon>Basidiomycota</taxon>
        <taxon>Agaricomycotina</taxon>
        <taxon>Tremellomycetes</taxon>
        <taxon>Tremellales</taxon>
        <taxon>Naemateliaceae</taxon>
        <taxon>Naematelia</taxon>
    </lineage>
</organism>
<dbReference type="Pfam" id="PF08613">
    <property type="entry name" value="Cyclin"/>
    <property type="match status" value="1"/>
</dbReference>
<dbReference type="GO" id="GO:0000307">
    <property type="term" value="C:cyclin-dependent protein kinase holoenzyme complex"/>
    <property type="evidence" value="ECO:0007669"/>
    <property type="project" value="TreeGrafter"/>
</dbReference>
<evidence type="ECO:0000256" key="1">
    <source>
        <dbReference type="SAM" id="MobiDB-lite"/>
    </source>
</evidence>
<dbReference type="GO" id="GO:0005634">
    <property type="term" value="C:nucleus"/>
    <property type="evidence" value="ECO:0007669"/>
    <property type="project" value="TreeGrafter"/>
</dbReference>
<comment type="caution">
    <text evidence="2">The sequence shown here is derived from an EMBL/GenBank/DDBJ whole genome shotgun (WGS) entry which is preliminary data.</text>
</comment>
<proteinExistence type="predicted"/>
<dbReference type="GO" id="GO:0019901">
    <property type="term" value="F:protein kinase binding"/>
    <property type="evidence" value="ECO:0007669"/>
    <property type="project" value="InterPro"/>
</dbReference>
<dbReference type="AlphaFoldDB" id="A0A1Y2AMA1"/>